<keyword evidence="3" id="KW-1185">Reference proteome</keyword>
<evidence type="ECO:0000313" key="3">
    <source>
        <dbReference type="Proteomes" id="UP000386466"/>
    </source>
</evidence>
<name>A0A485NI62_LYNPA</name>
<evidence type="ECO:0000256" key="1">
    <source>
        <dbReference type="SAM" id="MobiDB-lite"/>
    </source>
</evidence>
<dbReference type="Proteomes" id="UP000386466">
    <property type="component" value="Unassembled WGS sequence"/>
</dbReference>
<gene>
    <name evidence="2" type="ORF">LYPA_23C000054</name>
</gene>
<accession>A0A485NI62</accession>
<feature type="region of interest" description="Disordered" evidence="1">
    <location>
        <begin position="1"/>
        <end position="21"/>
    </location>
</feature>
<sequence>MDAPRESRVASMTRRRPRQGRVCDTWDRDATCEKHSTENTRCLLFEDEALPPSDTRTGTNRSRGKREPPWSRMETHGPDGGQAEDEAASSHR</sequence>
<protein>
    <submittedName>
        <fullName evidence="2">Uncharacterized protein</fullName>
    </submittedName>
</protein>
<feature type="region of interest" description="Disordered" evidence="1">
    <location>
        <begin position="37"/>
        <end position="92"/>
    </location>
</feature>
<reference evidence="2 3" key="1">
    <citation type="submission" date="2019-01" db="EMBL/GenBank/DDBJ databases">
        <authorList>
            <person name="Alioto T."/>
            <person name="Alioto T."/>
        </authorList>
    </citation>
    <scope>NUCLEOTIDE SEQUENCE [LARGE SCALE GENOMIC DNA]</scope>
</reference>
<feature type="compositionally biased region" description="Basic and acidic residues" evidence="1">
    <location>
        <begin position="65"/>
        <end position="77"/>
    </location>
</feature>
<evidence type="ECO:0000313" key="2">
    <source>
        <dbReference type="EMBL" id="VFV32930.1"/>
    </source>
</evidence>
<feature type="compositionally biased region" description="Acidic residues" evidence="1">
    <location>
        <begin position="82"/>
        <end position="92"/>
    </location>
</feature>
<dbReference type="AlphaFoldDB" id="A0A485NI62"/>
<dbReference type="EMBL" id="CAAGRJ010017540">
    <property type="protein sequence ID" value="VFV32930.1"/>
    <property type="molecule type" value="Genomic_DNA"/>
</dbReference>
<organism evidence="2 3">
    <name type="scientific">Lynx pardinus</name>
    <name type="common">Iberian lynx</name>
    <name type="synonym">Felis pardina</name>
    <dbReference type="NCBI Taxonomy" id="191816"/>
    <lineage>
        <taxon>Eukaryota</taxon>
        <taxon>Metazoa</taxon>
        <taxon>Chordata</taxon>
        <taxon>Craniata</taxon>
        <taxon>Vertebrata</taxon>
        <taxon>Euteleostomi</taxon>
        <taxon>Mammalia</taxon>
        <taxon>Eutheria</taxon>
        <taxon>Laurasiatheria</taxon>
        <taxon>Carnivora</taxon>
        <taxon>Feliformia</taxon>
        <taxon>Felidae</taxon>
        <taxon>Felinae</taxon>
        <taxon>Lynx</taxon>
    </lineage>
</organism>
<proteinExistence type="predicted"/>